<protein>
    <submittedName>
        <fullName evidence="2">HNH endonuclease</fullName>
    </submittedName>
</protein>
<dbReference type="InterPro" id="IPR003615">
    <property type="entry name" value="HNH_nuc"/>
</dbReference>
<gene>
    <name evidence="2" type="ORF">SAMN05660742_10699</name>
</gene>
<keyword evidence="3" id="KW-1185">Reference proteome</keyword>
<reference evidence="2 3" key="1">
    <citation type="submission" date="2016-10" db="EMBL/GenBank/DDBJ databases">
        <authorList>
            <person name="de Groot N.N."/>
        </authorList>
    </citation>
    <scope>NUCLEOTIDE SEQUENCE [LARGE SCALE GENOMIC DNA]</scope>
    <source>
        <strain evidence="2 3">DSM 2179</strain>
    </source>
</reference>
<dbReference type="Gene3D" id="3.90.75.20">
    <property type="match status" value="1"/>
</dbReference>
<evidence type="ECO:0000259" key="1">
    <source>
        <dbReference type="Pfam" id="PF13392"/>
    </source>
</evidence>
<dbReference type="SUPFAM" id="SSF54060">
    <property type="entry name" value="His-Me finger endonucleases"/>
    <property type="match status" value="1"/>
</dbReference>
<accession>A0A1H6Y7J8</accession>
<dbReference type="Pfam" id="PF13392">
    <property type="entry name" value="HNH_3"/>
    <property type="match status" value="1"/>
</dbReference>
<feature type="domain" description="HNH nuclease" evidence="1">
    <location>
        <begin position="118"/>
        <end position="157"/>
    </location>
</feature>
<dbReference type="AlphaFoldDB" id="A0A1H6Y7J8"/>
<sequence>MADNLFSSDQSEYLKQHVKNISNSDLADLMNTRFGLSLTCRQINTYKKNHNLSSGLNGHFTKGHIPVNKGKKYPDMPRNAGMFKKGQKPHNYLPVGSERVNGDGYVDIKVADPHKWVGKHILLWEAAHGKKPRGHVIIFADRNTKNFELDNLVLVQRIEFLIMNKRSLITQNTELTKSGLNLAKLYSKLNERKKKGK</sequence>
<proteinExistence type="predicted"/>
<keyword evidence="2" id="KW-0540">Nuclease</keyword>
<name>A0A1H6Y7J8_9FIRM</name>
<organism evidence="2 3">
    <name type="scientific">Propionispira arboris</name>
    <dbReference type="NCBI Taxonomy" id="84035"/>
    <lineage>
        <taxon>Bacteria</taxon>
        <taxon>Bacillati</taxon>
        <taxon>Bacillota</taxon>
        <taxon>Negativicutes</taxon>
        <taxon>Selenomonadales</taxon>
        <taxon>Selenomonadaceae</taxon>
        <taxon>Propionispira</taxon>
    </lineage>
</organism>
<dbReference type="STRING" id="84035.SAMN05660742_10699"/>
<dbReference type="RefSeq" id="WP_091830679.1">
    <property type="nucleotide sequence ID" value="NZ_FNZK01000006.1"/>
</dbReference>
<dbReference type="EMBL" id="FNZK01000006">
    <property type="protein sequence ID" value="SEJ35864.1"/>
    <property type="molecule type" value="Genomic_DNA"/>
</dbReference>
<dbReference type="Proteomes" id="UP000199662">
    <property type="component" value="Unassembled WGS sequence"/>
</dbReference>
<dbReference type="InterPro" id="IPR044925">
    <property type="entry name" value="His-Me_finger_sf"/>
</dbReference>
<keyword evidence="2" id="KW-0255">Endonuclease</keyword>
<evidence type="ECO:0000313" key="2">
    <source>
        <dbReference type="EMBL" id="SEJ35864.1"/>
    </source>
</evidence>
<evidence type="ECO:0000313" key="3">
    <source>
        <dbReference type="Proteomes" id="UP000199662"/>
    </source>
</evidence>
<dbReference type="GO" id="GO:0004519">
    <property type="term" value="F:endonuclease activity"/>
    <property type="evidence" value="ECO:0007669"/>
    <property type="project" value="UniProtKB-KW"/>
</dbReference>
<keyword evidence="2" id="KW-0378">Hydrolase</keyword>